<dbReference type="AlphaFoldDB" id="A0A8C2Y289"/>
<proteinExistence type="predicted"/>
<sequence>MAMTGSTPCSSMSSHTKERVTMTKVTLENFYSNLIMLISYVFIFRQKKLEKVMEEEGLKDEEKRLRRSAHARKETETRLGLEDFESLKVIGRGAFGEVKTPELLIKYRNPTAH</sequence>
<evidence type="ECO:0000313" key="2">
    <source>
        <dbReference type="Ensembl" id="ENSCHIP00010039901.1"/>
    </source>
</evidence>
<keyword evidence="1" id="KW-0812">Transmembrane</keyword>
<reference evidence="2" key="2">
    <citation type="submission" date="2025-08" db="UniProtKB">
        <authorList>
            <consortium name="Ensembl"/>
        </authorList>
    </citation>
    <scope>IDENTIFICATION</scope>
</reference>
<dbReference type="Gene3D" id="3.30.200.20">
    <property type="entry name" value="Phosphorylase Kinase, domain 1"/>
    <property type="match status" value="1"/>
</dbReference>
<keyword evidence="1" id="KW-1133">Transmembrane helix</keyword>
<organism evidence="2">
    <name type="scientific">Capra hircus</name>
    <name type="common">Goat</name>
    <dbReference type="NCBI Taxonomy" id="9925"/>
    <lineage>
        <taxon>Eukaryota</taxon>
        <taxon>Metazoa</taxon>
        <taxon>Chordata</taxon>
        <taxon>Craniata</taxon>
        <taxon>Vertebrata</taxon>
        <taxon>Euteleostomi</taxon>
        <taxon>Mammalia</taxon>
        <taxon>Eutheria</taxon>
        <taxon>Laurasiatheria</taxon>
        <taxon>Artiodactyla</taxon>
        <taxon>Ruminantia</taxon>
        <taxon>Pecora</taxon>
        <taxon>Bovidae</taxon>
        <taxon>Caprinae</taxon>
        <taxon>Capra</taxon>
    </lineage>
</organism>
<reference evidence="2" key="1">
    <citation type="submission" date="2019-03" db="EMBL/GenBank/DDBJ databases">
        <title>Genome sequencing and reference-guided assembly of Black Bengal Goat (Capra hircus).</title>
        <authorList>
            <person name="Siddiki A.Z."/>
            <person name="Baten A."/>
            <person name="Billah M."/>
            <person name="Alam M.A.U."/>
            <person name="Shawrob K.S.M."/>
            <person name="Saha S."/>
            <person name="Chowdhury M."/>
            <person name="Rahman A.H."/>
            <person name="Stear M."/>
            <person name="Miah G."/>
            <person name="Das G.B."/>
            <person name="Hossain M.M."/>
            <person name="Kumkum M."/>
            <person name="Islam M.S."/>
            <person name="Mollah A.M."/>
            <person name="Ahsan A."/>
            <person name="Tusar F."/>
            <person name="Khan M.K.I."/>
        </authorList>
    </citation>
    <scope>NUCLEOTIDE SEQUENCE [LARGE SCALE GENOMIC DNA]</scope>
</reference>
<accession>A0A8C2Y289</accession>
<protein>
    <submittedName>
        <fullName evidence="2">Uncharacterized protein</fullName>
    </submittedName>
</protein>
<evidence type="ECO:0000256" key="1">
    <source>
        <dbReference type="SAM" id="Phobius"/>
    </source>
</evidence>
<feature type="transmembrane region" description="Helical" evidence="1">
    <location>
        <begin position="29"/>
        <end position="45"/>
    </location>
</feature>
<keyword evidence="1" id="KW-0472">Membrane</keyword>
<name>A0A8C2Y289_CAPHI</name>
<dbReference type="Ensembl" id="ENSCHIT00010055709.1">
    <property type="protein sequence ID" value="ENSCHIP00010039901.1"/>
    <property type="gene ID" value="ENSCHIG00010029366.1"/>
</dbReference>